<gene>
    <name evidence="1" type="ORF">ACFYTF_14980</name>
</gene>
<keyword evidence="2" id="KW-1185">Reference proteome</keyword>
<reference evidence="1 2" key="1">
    <citation type="submission" date="2024-10" db="EMBL/GenBank/DDBJ databases">
        <title>The Natural Products Discovery Center: Release of the First 8490 Sequenced Strains for Exploring Actinobacteria Biosynthetic Diversity.</title>
        <authorList>
            <person name="Kalkreuter E."/>
            <person name="Kautsar S.A."/>
            <person name="Yang D."/>
            <person name="Bader C.D."/>
            <person name="Teijaro C.N."/>
            <person name="Fluegel L."/>
            <person name="Davis C.M."/>
            <person name="Simpson J.R."/>
            <person name="Lauterbach L."/>
            <person name="Steele A.D."/>
            <person name="Gui C."/>
            <person name="Meng S."/>
            <person name="Li G."/>
            <person name="Viehrig K."/>
            <person name="Ye F."/>
            <person name="Su P."/>
            <person name="Kiefer A.F."/>
            <person name="Nichols A."/>
            <person name="Cepeda A.J."/>
            <person name="Yan W."/>
            <person name="Fan B."/>
            <person name="Jiang Y."/>
            <person name="Adhikari A."/>
            <person name="Zheng C.-J."/>
            <person name="Schuster L."/>
            <person name="Cowan T.M."/>
            <person name="Smanski M.J."/>
            <person name="Chevrette M.G."/>
            <person name="De Carvalho L.P.S."/>
            <person name="Shen B."/>
        </authorList>
    </citation>
    <scope>NUCLEOTIDE SEQUENCE [LARGE SCALE GENOMIC DNA]</scope>
    <source>
        <strain evidence="1 2">NPDC004045</strain>
    </source>
</reference>
<dbReference type="Proteomes" id="UP001601444">
    <property type="component" value="Unassembled WGS sequence"/>
</dbReference>
<organism evidence="1 2">
    <name type="scientific">Nocardia thailandica</name>
    <dbReference type="NCBI Taxonomy" id="257275"/>
    <lineage>
        <taxon>Bacteria</taxon>
        <taxon>Bacillati</taxon>
        <taxon>Actinomycetota</taxon>
        <taxon>Actinomycetes</taxon>
        <taxon>Mycobacteriales</taxon>
        <taxon>Nocardiaceae</taxon>
        <taxon>Nocardia</taxon>
    </lineage>
</organism>
<proteinExistence type="predicted"/>
<evidence type="ECO:0000313" key="2">
    <source>
        <dbReference type="Proteomes" id="UP001601444"/>
    </source>
</evidence>
<comment type="caution">
    <text evidence="1">The sequence shown here is derived from an EMBL/GenBank/DDBJ whole genome shotgun (WGS) entry which is preliminary data.</text>
</comment>
<evidence type="ECO:0000313" key="1">
    <source>
        <dbReference type="EMBL" id="MFF0544132.1"/>
    </source>
</evidence>
<name>A0ABW6PP01_9NOCA</name>
<sequence>MLNENDPYDSVFDPAAEYLALTEPGGYPAPTDPREIAREDAAVARMMGNLGFTGQGVDAHLEDDAIAAAVDRWNLQTVGTRGSAPTVTLFELDEQTTVAVTGSADDIIELECSVTPADGDTVRIRLLAAITGKPESTGDIVAALHIEGASHAIRFPLRLDVQGSEEMPLYELVGECTMAGPLGRITRARLEIGSPE</sequence>
<dbReference type="EMBL" id="JBIAMX010000008">
    <property type="protein sequence ID" value="MFF0544132.1"/>
    <property type="molecule type" value="Genomic_DNA"/>
</dbReference>
<accession>A0ABW6PP01</accession>
<dbReference type="RefSeq" id="WP_387700755.1">
    <property type="nucleotide sequence ID" value="NZ_JBIAMX010000008.1"/>
</dbReference>
<protein>
    <submittedName>
        <fullName evidence="1">Uncharacterized protein</fullName>
    </submittedName>
</protein>